<keyword evidence="1" id="KW-1133">Transmembrane helix</keyword>
<keyword evidence="1" id="KW-0812">Transmembrane</keyword>
<evidence type="ECO:0000313" key="3">
    <source>
        <dbReference type="Proteomes" id="UP000054560"/>
    </source>
</evidence>
<gene>
    <name evidence="2" type="ORF">SARC_09797</name>
</gene>
<reference evidence="2 3" key="1">
    <citation type="submission" date="2011-02" db="EMBL/GenBank/DDBJ databases">
        <title>The Genome Sequence of Sphaeroforma arctica JP610.</title>
        <authorList>
            <consortium name="The Broad Institute Genome Sequencing Platform"/>
            <person name="Russ C."/>
            <person name="Cuomo C."/>
            <person name="Young S.K."/>
            <person name="Zeng Q."/>
            <person name="Gargeya S."/>
            <person name="Alvarado L."/>
            <person name="Berlin A."/>
            <person name="Chapman S.B."/>
            <person name="Chen Z."/>
            <person name="Freedman E."/>
            <person name="Gellesch M."/>
            <person name="Goldberg J."/>
            <person name="Griggs A."/>
            <person name="Gujja S."/>
            <person name="Heilman E."/>
            <person name="Heiman D."/>
            <person name="Howarth C."/>
            <person name="Mehta T."/>
            <person name="Neiman D."/>
            <person name="Pearson M."/>
            <person name="Roberts A."/>
            <person name="Saif S."/>
            <person name="Shea T."/>
            <person name="Shenoy N."/>
            <person name="Sisk P."/>
            <person name="Stolte C."/>
            <person name="Sykes S."/>
            <person name="White J."/>
            <person name="Yandava C."/>
            <person name="Burger G."/>
            <person name="Gray M.W."/>
            <person name="Holland P.W.H."/>
            <person name="King N."/>
            <person name="Lang F.B.F."/>
            <person name="Roger A.J."/>
            <person name="Ruiz-Trillo I."/>
            <person name="Haas B."/>
            <person name="Nusbaum C."/>
            <person name="Birren B."/>
        </authorList>
    </citation>
    <scope>NUCLEOTIDE SEQUENCE [LARGE SCALE GENOMIC DNA]</scope>
    <source>
        <strain evidence="2 3">JP610</strain>
    </source>
</reference>
<dbReference type="RefSeq" id="XP_014151654.1">
    <property type="nucleotide sequence ID" value="XM_014296179.1"/>
</dbReference>
<feature type="non-terminal residue" evidence="2">
    <location>
        <position position="119"/>
    </location>
</feature>
<dbReference type="AlphaFoldDB" id="A0A0L0FLU6"/>
<dbReference type="GeneID" id="25910301"/>
<keyword evidence="3" id="KW-1185">Reference proteome</keyword>
<evidence type="ECO:0000313" key="2">
    <source>
        <dbReference type="EMBL" id="KNC77752.1"/>
    </source>
</evidence>
<protein>
    <submittedName>
        <fullName evidence="2">Uncharacterized protein</fullName>
    </submittedName>
</protein>
<name>A0A0L0FLU6_9EUKA</name>
<evidence type="ECO:0000256" key="1">
    <source>
        <dbReference type="SAM" id="Phobius"/>
    </source>
</evidence>
<accession>A0A0L0FLU6</accession>
<organism evidence="2 3">
    <name type="scientific">Sphaeroforma arctica JP610</name>
    <dbReference type="NCBI Taxonomy" id="667725"/>
    <lineage>
        <taxon>Eukaryota</taxon>
        <taxon>Ichthyosporea</taxon>
        <taxon>Ichthyophonida</taxon>
        <taxon>Sphaeroforma</taxon>
    </lineage>
</organism>
<dbReference type="EMBL" id="KQ242643">
    <property type="protein sequence ID" value="KNC77752.1"/>
    <property type="molecule type" value="Genomic_DNA"/>
</dbReference>
<feature type="transmembrane region" description="Helical" evidence="1">
    <location>
        <begin position="20"/>
        <end position="42"/>
    </location>
</feature>
<proteinExistence type="predicted"/>
<dbReference type="Proteomes" id="UP000054560">
    <property type="component" value="Unassembled WGS sequence"/>
</dbReference>
<keyword evidence="1" id="KW-0472">Membrane</keyword>
<sequence length="119" mass="13737">MHTMSSNNLPSKQYYTTLYIILFVFALLFIFALGTNFLTPLFDDRIELNLKPATKYYVSAPKFADTYLDNNELTSRRNNLNYAAGCYGKDMYDRRVADEYYEDATEDPSLSIDNACSTF</sequence>